<feature type="transmembrane region" description="Helical" evidence="6">
    <location>
        <begin position="293"/>
        <end position="314"/>
    </location>
</feature>
<sequence>MTIKLALKGIKSHLRDYLVLFSGLMIASAVFYMFQAVATNRAFLKSNLHLNFNTVVYTSYLGSFLLGLIILVYIFYANSFLLSMRQKVYAMYMMLGARSKKIGLLIFCETLLIGTFAVAVGILLGLGLTMLVGEWIVKQLDLSFSNLNFFSTSALMITGIFFLIVFALAAFINAAKLVKKPILQLINQPETPRALKKNSILWLIESISGVGLLAIGYWTMSRIKHPPFELFTGVILCLIISLITIILGTYFSFDALFLGIVQGLRNSDRFRFKKIHSFTLGQLSFRLRDFTRLLSMVTLLFALSLGAITTGLSFNEEVINEVDTSVYYDLLLHDPKAQDLKEVAKIKMKGVSIYHYKVSDKVVWNAGDFDQNPYFGINYMKNQKEKIDGAKLLEKDSFLFNTAIMSYVPEQFRDRDIVPVSKTRYERIKGTEHEIRLYKMQNFKRDFHSLKPLVQADNKKIGSRKNLIYKMGQKYDYYQDLNGYSAGFEFIGLFLGLAFLAMLASILMFKILASAPADGLRYRRLDQLGVRRVLLKSSIAQEIGTIFLLPGILGVIHVLFGLKMFKEAQLLLNPYANLMVPFAIFFVLYVIYYLITVLIYRGIVLHKSK</sequence>
<evidence type="ECO:0000256" key="4">
    <source>
        <dbReference type="ARBA" id="ARBA00022989"/>
    </source>
</evidence>
<evidence type="ECO:0000259" key="7">
    <source>
        <dbReference type="Pfam" id="PF02687"/>
    </source>
</evidence>
<dbReference type="PANTHER" id="PTHR46795">
    <property type="entry name" value="ABC TRANSPORTER PERMEASE-RELATED-RELATED"/>
    <property type="match status" value="1"/>
</dbReference>
<evidence type="ECO:0000256" key="2">
    <source>
        <dbReference type="ARBA" id="ARBA00022475"/>
    </source>
</evidence>
<feature type="transmembrane region" description="Helical" evidence="6">
    <location>
        <begin position="533"/>
        <end position="560"/>
    </location>
</feature>
<feature type="transmembrane region" description="Helical" evidence="6">
    <location>
        <begin position="17"/>
        <end position="37"/>
    </location>
</feature>
<evidence type="ECO:0000256" key="5">
    <source>
        <dbReference type="ARBA" id="ARBA00023136"/>
    </source>
</evidence>
<dbReference type="Proteomes" id="UP001321861">
    <property type="component" value="Chromosome"/>
</dbReference>
<feature type="transmembrane region" description="Helical" evidence="6">
    <location>
        <begin position="102"/>
        <end position="133"/>
    </location>
</feature>
<feature type="transmembrane region" description="Helical" evidence="6">
    <location>
        <begin position="580"/>
        <end position="600"/>
    </location>
</feature>
<evidence type="ECO:0000256" key="3">
    <source>
        <dbReference type="ARBA" id="ARBA00022692"/>
    </source>
</evidence>
<keyword evidence="5 6" id="KW-0472">Membrane</keyword>
<dbReference type="PIRSF" id="PIRSF018968">
    <property type="entry name" value="ABC_permease_BceB"/>
    <property type="match status" value="1"/>
</dbReference>
<feature type="transmembrane region" description="Helical" evidence="6">
    <location>
        <begin position="199"/>
        <end position="218"/>
    </location>
</feature>
<comment type="subcellular location">
    <subcellularLocation>
        <location evidence="1 6">Cell membrane</location>
        <topology evidence="1 6">Multi-pass membrane protein</topology>
    </subcellularLocation>
</comment>
<accession>A0AAU9DUD9</accession>
<evidence type="ECO:0000256" key="6">
    <source>
        <dbReference type="PIRNR" id="PIRNR018968"/>
    </source>
</evidence>
<dbReference type="KEGG" id="xap:XA3_15340"/>
<feature type="transmembrane region" description="Helical" evidence="6">
    <location>
        <begin position="490"/>
        <end position="512"/>
    </location>
</feature>
<dbReference type="EMBL" id="AP026802">
    <property type="protein sequence ID" value="BDR59093.1"/>
    <property type="molecule type" value="Genomic_DNA"/>
</dbReference>
<evidence type="ECO:0000256" key="1">
    <source>
        <dbReference type="ARBA" id="ARBA00004651"/>
    </source>
</evidence>
<dbReference type="InterPro" id="IPR027022">
    <property type="entry name" value="ABC_permease_BceB-typ"/>
</dbReference>
<keyword evidence="2 6" id="KW-1003">Cell membrane</keyword>
<dbReference type="RefSeq" id="WP_317634903.1">
    <property type="nucleotide sequence ID" value="NZ_AP026802.1"/>
</dbReference>
<protein>
    <submittedName>
        <fullName evidence="8">Permease</fullName>
    </submittedName>
</protein>
<evidence type="ECO:0000313" key="8">
    <source>
        <dbReference type="EMBL" id="BDR59093.1"/>
    </source>
</evidence>
<feature type="transmembrane region" description="Helical" evidence="6">
    <location>
        <begin position="57"/>
        <end position="81"/>
    </location>
</feature>
<feature type="transmembrane region" description="Helical" evidence="6">
    <location>
        <begin position="230"/>
        <end position="261"/>
    </location>
</feature>
<dbReference type="Pfam" id="PF02687">
    <property type="entry name" value="FtsX"/>
    <property type="match status" value="1"/>
</dbReference>
<proteinExistence type="inferred from homology"/>
<reference evidence="8 9" key="1">
    <citation type="journal article" date="2023" name="Microbiol. Spectr.">
        <title>Symbiosis of Carpenter Bees with Uncharacterized Lactic Acid Bacteria Showing NAD Auxotrophy.</title>
        <authorList>
            <person name="Kawasaki S."/>
            <person name="Ozawa K."/>
            <person name="Mori T."/>
            <person name="Yamamoto A."/>
            <person name="Ito M."/>
            <person name="Ohkuma M."/>
            <person name="Sakamoto M."/>
            <person name="Matsutani M."/>
        </authorList>
    </citation>
    <scope>NUCLEOTIDE SEQUENCE [LARGE SCALE GENOMIC DNA]</scope>
    <source>
        <strain evidence="8 9">XA3</strain>
    </source>
</reference>
<dbReference type="PANTHER" id="PTHR46795:SF3">
    <property type="entry name" value="ABC TRANSPORTER PERMEASE"/>
    <property type="match status" value="1"/>
</dbReference>
<dbReference type="InterPro" id="IPR003838">
    <property type="entry name" value="ABC3_permease_C"/>
</dbReference>
<feature type="domain" description="ABC3 transporter permease C-terminal" evidence="7">
    <location>
        <begin position="62"/>
        <end position="181"/>
    </location>
</feature>
<dbReference type="GO" id="GO:0055085">
    <property type="term" value="P:transmembrane transport"/>
    <property type="evidence" value="ECO:0007669"/>
    <property type="project" value="UniProtKB-UniRule"/>
</dbReference>
<organism evidence="8 9">
    <name type="scientific">Xylocopilactobacillus apicola</name>
    <dbReference type="NCBI Taxonomy" id="2932184"/>
    <lineage>
        <taxon>Bacteria</taxon>
        <taxon>Bacillati</taxon>
        <taxon>Bacillota</taxon>
        <taxon>Bacilli</taxon>
        <taxon>Lactobacillales</taxon>
        <taxon>Lactobacillaceae</taxon>
        <taxon>Xylocopilactobacillus</taxon>
    </lineage>
</organism>
<keyword evidence="9" id="KW-1185">Reference proteome</keyword>
<keyword evidence="3 6" id="KW-0812">Transmembrane</keyword>
<gene>
    <name evidence="8" type="ORF">XA3_15340</name>
</gene>
<dbReference type="InterPro" id="IPR052536">
    <property type="entry name" value="ABC-4_Integral_Memb_Prot"/>
</dbReference>
<name>A0AAU9DUD9_9LACO</name>
<keyword evidence="4 6" id="KW-1133">Transmembrane helix</keyword>
<dbReference type="GO" id="GO:0005886">
    <property type="term" value="C:plasma membrane"/>
    <property type="evidence" value="ECO:0007669"/>
    <property type="project" value="UniProtKB-SubCell"/>
</dbReference>
<evidence type="ECO:0000313" key="9">
    <source>
        <dbReference type="Proteomes" id="UP001321861"/>
    </source>
</evidence>
<dbReference type="AlphaFoldDB" id="A0AAU9DUD9"/>
<feature type="transmembrane region" description="Helical" evidence="6">
    <location>
        <begin position="153"/>
        <end position="178"/>
    </location>
</feature>
<comment type="similarity">
    <text evidence="6">Belongs to the ABC-4 integral membrane protein family.</text>
</comment>
<keyword evidence="6" id="KW-0813">Transport</keyword>